<dbReference type="EMBL" id="VIFX01000003">
    <property type="protein sequence ID" value="TQR88043.1"/>
    <property type="molecule type" value="Genomic_DNA"/>
</dbReference>
<dbReference type="InterPro" id="IPR000524">
    <property type="entry name" value="Tscrpt_reg_HTH_GntR"/>
</dbReference>
<dbReference type="SMART" id="SM00895">
    <property type="entry name" value="FCD"/>
    <property type="match status" value="1"/>
</dbReference>
<evidence type="ECO:0000256" key="2">
    <source>
        <dbReference type="ARBA" id="ARBA00023125"/>
    </source>
</evidence>
<dbReference type="InterPro" id="IPR008920">
    <property type="entry name" value="TF_FadR/GntR_C"/>
</dbReference>
<feature type="domain" description="HTH gntR-type" evidence="4">
    <location>
        <begin position="4"/>
        <end position="70"/>
    </location>
</feature>
<dbReference type="Gene3D" id="1.20.120.530">
    <property type="entry name" value="GntR ligand-binding domain-like"/>
    <property type="match status" value="1"/>
</dbReference>
<dbReference type="PANTHER" id="PTHR43537">
    <property type="entry name" value="TRANSCRIPTIONAL REGULATOR, GNTR FAMILY"/>
    <property type="match status" value="1"/>
</dbReference>
<dbReference type="RefSeq" id="WP_142550652.1">
    <property type="nucleotide sequence ID" value="NZ_VIFX01000003.1"/>
</dbReference>
<dbReference type="Pfam" id="PF07729">
    <property type="entry name" value="FCD"/>
    <property type="match status" value="1"/>
</dbReference>
<evidence type="ECO:0000313" key="6">
    <source>
        <dbReference type="Proteomes" id="UP000315759"/>
    </source>
</evidence>
<dbReference type="PRINTS" id="PR00035">
    <property type="entry name" value="HTHGNTR"/>
</dbReference>
<name>A0A544W732_9MYCO</name>
<dbReference type="GO" id="GO:0003700">
    <property type="term" value="F:DNA-binding transcription factor activity"/>
    <property type="evidence" value="ECO:0007669"/>
    <property type="project" value="InterPro"/>
</dbReference>
<dbReference type="CDD" id="cd07377">
    <property type="entry name" value="WHTH_GntR"/>
    <property type="match status" value="1"/>
</dbReference>
<keyword evidence="2" id="KW-0238">DNA-binding</keyword>
<keyword evidence="1" id="KW-0805">Transcription regulation</keyword>
<organism evidence="5 6">
    <name type="scientific">Mycolicibacterium hodleri</name>
    <dbReference type="NCBI Taxonomy" id="49897"/>
    <lineage>
        <taxon>Bacteria</taxon>
        <taxon>Bacillati</taxon>
        <taxon>Actinomycetota</taxon>
        <taxon>Actinomycetes</taxon>
        <taxon>Mycobacteriales</taxon>
        <taxon>Mycobacteriaceae</taxon>
        <taxon>Mycolicibacterium</taxon>
    </lineage>
</organism>
<dbReference type="SUPFAM" id="SSF48008">
    <property type="entry name" value="GntR ligand-binding domain-like"/>
    <property type="match status" value="1"/>
</dbReference>
<proteinExistence type="predicted"/>
<evidence type="ECO:0000259" key="4">
    <source>
        <dbReference type="PROSITE" id="PS50949"/>
    </source>
</evidence>
<keyword evidence="6" id="KW-1185">Reference proteome</keyword>
<dbReference type="SMART" id="SM00345">
    <property type="entry name" value="HTH_GNTR"/>
    <property type="match status" value="1"/>
</dbReference>
<dbReference type="GO" id="GO:0003677">
    <property type="term" value="F:DNA binding"/>
    <property type="evidence" value="ECO:0007669"/>
    <property type="project" value="UniProtKB-KW"/>
</dbReference>
<dbReference type="Pfam" id="PF00392">
    <property type="entry name" value="GntR"/>
    <property type="match status" value="1"/>
</dbReference>
<evidence type="ECO:0000256" key="1">
    <source>
        <dbReference type="ARBA" id="ARBA00023015"/>
    </source>
</evidence>
<sequence>MTVESAATRVAADLRQRVLSGDLRPGTRLSQQQIATEYGVSRMPARDALQTLANEGLFDVSAASAVVRRLSIGELQELYELRGAVEPMLTRLAVPNVGRAELTQMAALLDKMDSGCTPTQWLEHNSAFHALVFTRANRPTMVHLTEQLRRLTDRYLYLHVGVFGDQAHLHEEHRQIFDAVSRGDANAAADLTSAHLATSHEFILRFLLDSELTSADHIGSHPLVSFGTTAPSGVATS</sequence>
<evidence type="ECO:0000256" key="3">
    <source>
        <dbReference type="ARBA" id="ARBA00023163"/>
    </source>
</evidence>
<reference evidence="5 6" key="1">
    <citation type="submission" date="2018-10" db="EMBL/GenBank/DDBJ databases">
        <title>Draft genome of Mycobacterium hodleri strain B.</title>
        <authorList>
            <person name="Amande T.J."/>
            <person name="Mcgenity T.J."/>
        </authorList>
    </citation>
    <scope>NUCLEOTIDE SEQUENCE [LARGE SCALE GENOMIC DNA]</scope>
    <source>
        <strain evidence="5 6">B</strain>
    </source>
</reference>
<dbReference type="SUPFAM" id="SSF46785">
    <property type="entry name" value="Winged helix' DNA-binding domain"/>
    <property type="match status" value="1"/>
</dbReference>
<keyword evidence="3" id="KW-0804">Transcription</keyword>
<dbReference type="AlphaFoldDB" id="A0A544W732"/>
<dbReference type="PANTHER" id="PTHR43537:SF5">
    <property type="entry name" value="UXU OPERON TRANSCRIPTIONAL REGULATOR"/>
    <property type="match status" value="1"/>
</dbReference>
<dbReference type="Proteomes" id="UP000315759">
    <property type="component" value="Unassembled WGS sequence"/>
</dbReference>
<gene>
    <name evidence="5" type="ORF">D8S82_02975</name>
</gene>
<accession>A0A544W732</accession>
<dbReference type="InterPro" id="IPR011711">
    <property type="entry name" value="GntR_C"/>
</dbReference>
<evidence type="ECO:0000313" key="5">
    <source>
        <dbReference type="EMBL" id="TQR88043.1"/>
    </source>
</evidence>
<comment type="caution">
    <text evidence="5">The sequence shown here is derived from an EMBL/GenBank/DDBJ whole genome shotgun (WGS) entry which is preliminary data.</text>
</comment>
<dbReference type="InterPro" id="IPR036388">
    <property type="entry name" value="WH-like_DNA-bd_sf"/>
</dbReference>
<protein>
    <submittedName>
        <fullName evidence="5">GntR family transcriptional regulator</fullName>
    </submittedName>
</protein>
<dbReference type="InterPro" id="IPR036390">
    <property type="entry name" value="WH_DNA-bd_sf"/>
</dbReference>
<dbReference type="PROSITE" id="PS50949">
    <property type="entry name" value="HTH_GNTR"/>
    <property type="match status" value="1"/>
</dbReference>
<dbReference type="Gene3D" id="1.10.10.10">
    <property type="entry name" value="Winged helix-like DNA-binding domain superfamily/Winged helix DNA-binding domain"/>
    <property type="match status" value="1"/>
</dbReference>